<dbReference type="CDD" id="cd07377">
    <property type="entry name" value="WHTH_GntR"/>
    <property type="match status" value="1"/>
</dbReference>
<dbReference type="Proteomes" id="UP000013520">
    <property type="component" value="Chromosome"/>
</dbReference>
<dbReference type="STRING" id="767817.Desgi_4285"/>
<evidence type="ECO:0000313" key="5">
    <source>
        <dbReference type="EMBL" id="AGL03529.1"/>
    </source>
</evidence>
<dbReference type="SUPFAM" id="SSF46785">
    <property type="entry name" value="Winged helix' DNA-binding domain"/>
    <property type="match status" value="1"/>
</dbReference>
<keyword evidence="2" id="KW-0238">DNA-binding</keyword>
<dbReference type="InterPro" id="IPR036388">
    <property type="entry name" value="WH-like_DNA-bd_sf"/>
</dbReference>
<dbReference type="SMART" id="SM00895">
    <property type="entry name" value="FCD"/>
    <property type="match status" value="1"/>
</dbReference>
<dbReference type="InterPro" id="IPR011711">
    <property type="entry name" value="GntR_C"/>
</dbReference>
<keyword evidence="1" id="KW-0805">Transcription regulation</keyword>
<dbReference type="Pfam" id="PF00392">
    <property type="entry name" value="GntR"/>
    <property type="match status" value="1"/>
</dbReference>
<dbReference type="Gene3D" id="1.20.120.530">
    <property type="entry name" value="GntR ligand-binding domain-like"/>
    <property type="match status" value="1"/>
</dbReference>
<keyword evidence="3" id="KW-0804">Transcription</keyword>
<dbReference type="GO" id="GO:0003700">
    <property type="term" value="F:DNA-binding transcription factor activity"/>
    <property type="evidence" value="ECO:0007669"/>
    <property type="project" value="InterPro"/>
</dbReference>
<evidence type="ECO:0000256" key="2">
    <source>
        <dbReference type="ARBA" id="ARBA00023125"/>
    </source>
</evidence>
<evidence type="ECO:0000259" key="4">
    <source>
        <dbReference type="PROSITE" id="PS50949"/>
    </source>
</evidence>
<dbReference type="Pfam" id="PF07729">
    <property type="entry name" value="FCD"/>
    <property type="match status" value="1"/>
</dbReference>
<keyword evidence="6" id="KW-1185">Reference proteome</keyword>
<gene>
    <name evidence="5" type="ORF">Desgi_4285</name>
</gene>
<dbReference type="PANTHER" id="PTHR43537">
    <property type="entry name" value="TRANSCRIPTIONAL REGULATOR, GNTR FAMILY"/>
    <property type="match status" value="1"/>
</dbReference>
<dbReference type="HOGENOM" id="CLU_017584_5_1_9"/>
<feature type="domain" description="HTH gntR-type" evidence="4">
    <location>
        <begin position="13"/>
        <end position="80"/>
    </location>
</feature>
<dbReference type="SUPFAM" id="SSF48008">
    <property type="entry name" value="GntR ligand-binding domain-like"/>
    <property type="match status" value="1"/>
</dbReference>
<reference evidence="5 6" key="1">
    <citation type="submission" date="2012-01" db="EMBL/GenBank/DDBJ databases">
        <title>Complete sequence of Desulfotomaculum gibsoniae DSM 7213.</title>
        <authorList>
            <consortium name="US DOE Joint Genome Institute"/>
            <person name="Lucas S."/>
            <person name="Han J."/>
            <person name="Lapidus A."/>
            <person name="Cheng J.-F."/>
            <person name="Goodwin L."/>
            <person name="Pitluck S."/>
            <person name="Peters L."/>
            <person name="Ovchinnikova G."/>
            <person name="Teshima H."/>
            <person name="Detter J.C."/>
            <person name="Han C."/>
            <person name="Tapia R."/>
            <person name="Land M."/>
            <person name="Hauser L."/>
            <person name="Kyrpides N."/>
            <person name="Ivanova N."/>
            <person name="Pagani I."/>
            <person name="Parshina S."/>
            <person name="Plugge C."/>
            <person name="Muyzer G."/>
            <person name="Kuever J."/>
            <person name="Ivanova A."/>
            <person name="Nazina T."/>
            <person name="Klenk H.-P."/>
            <person name="Brambilla E."/>
            <person name="Spring S."/>
            <person name="Stams A.F."/>
            <person name="Woyke T."/>
        </authorList>
    </citation>
    <scope>NUCLEOTIDE SEQUENCE [LARGE SCALE GENOMIC DNA]</scope>
    <source>
        <strain evidence="5 6">DSM 7213</strain>
    </source>
</reference>
<dbReference type="InterPro" id="IPR000524">
    <property type="entry name" value="Tscrpt_reg_HTH_GntR"/>
</dbReference>
<dbReference type="AlphaFoldDB" id="R4KLK1"/>
<dbReference type="InterPro" id="IPR008920">
    <property type="entry name" value="TF_FadR/GntR_C"/>
</dbReference>
<dbReference type="PRINTS" id="PR00035">
    <property type="entry name" value="HTHGNTR"/>
</dbReference>
<proteinExistence type="predicted"/>
<dbReference type="Gene3D" id="1.10.10.10">
    <property type="entry name" value="Winged helix-like DNA-binding domain superfamily/Winged helix DNA-binding domain"/>
    <property type="match status" value="1"/>
</dbReference>
<dbReference type="GO" id="GO:0003677">
    <property type="term" value="F:DNA binding"/>
    <property type="evidence" value="ECO:0007669"/>
    <property type="project" value="UniProtKB-KW"/>
</dbReference>
<protein>
    <submittedName>
        <fullName evidence="5">Transcriptional regulator</fullName>
    </submittedName>
</protein>
<dbReference type="PROSITE" id="PS50949">
    <property type="entry name" value="HTH_GNTR"/>
    <property type="match status" value="1"/>
</dbReference>
<dbReference type="RefSeq" id="WP_006521415.1">
    <property type="nucleotide sequence ID" value="NC_021184.1"/>
</dbReference>
<dbReference type="OrthoDB" id="389878at2"/>
<organism evidence="5 6">
    <name type="scientific">Desulfoscipio gibsoniae DSM 7213</name>
    <dbReference type="NCBI Taxonomy" id="767817"/>
    <lineage>
        <taxon>Bacteria</taxon>
        <taxon>Bacillati</taxon>
        <taxon>Bacillota</taxon>
        <taxon>Clostridia</taxon>
        <taxon>Eubacteriales</taxon>
        <taxon>Desulfallaceae</taxon>
        <taxon>Desulfoscipio</taxon>
    </lineage>
</organism>
<dbReference type="KEGG" id="dgi:Desgi_4285"/>
<sequence length="222" mass="25360">MPVPENFETPARLSAKDRAFSQLQAWIIDGTLHAGEKLNDTELSRALGISRTPVREALQLLATQGFVEMYPGKETRVTVIEPKDISKVLPPLAVLQALSAELATSIIDEKTFEQLRSINKAFADALSISDYYSALKLDEQFHECIVKIINNPYMMNIIAMLQAHVRRLFFYKTIILSKTSIEEHEVIIKAFENRDKELASKVMKNNWLRPIDDFFQYNNSLK</sequence>
<accession>R4KLK1</accession>
<dbReference type="InterPro" id="IPR036390">
    <property type="entry name" value="WH_DNA-bd_sf"/>
</dbReference>
<dbReference type="SMART" id="SM00345">
    <property type="entry name" value="HTH_GNTR"/>
    <property type="match status" value="1"/>
</dbReference>
<evidence type="ECO:0000256" key="1">
    <source>
        <dbReference type="ARBA" id="ARBA00023015"/>
    </source>
</evidence>
<name>R4KLK1_9FIRM</name>
<dbReference type="EMBL" id="CP003273">
    <property type="protein sequence ID" value="AGL03529.1"/>
    <property type="molecule type" value="Genomic_DNA"/>
</dbReference>
<dbReference type="eggNOG" id="COG1802">
    <property type="taxonomic scope" value="Bacteria"/>
</dbReference>
<evidence type="ECO:0000256" key="3">
    <source>
        <dbReference type="ARBA" id="ARBA00023163"/>
    </source>
</evidence>
<evidence type="ECO:0000313" key="6">
    <source>
        <dbReference type="Proteomes" id="UP000013520"/>
    </source>
</evidence>
<dbReference type="PANTHER" id="PTHR43537:SF24">
    <property type="entry name" value="GLUCONATE OPERON TRANSCRIPTIONAL REPRESSOR"/>
    <property type="match status" value="1"/>
</dbReference>